<sequence>MDGATKRVSEYIRHKGFNLSDISRKTHIPYMALYDSLFNEKRNRDLRVDEFLILCNHLGVNPIIFSDDQRKAV</sequence>
<keyword evidence="2" id="KW-1185">Reference proteome</keyword>
<organism evidence="1 2">
    <name type="scientific">Blautia luti</name>
    <dbReference type="NCBI Taxonomy" id="89014"/>
    <lineage>
        <taxon>Bacteria</taxon>
        <taxon>Bacillati</taxon>
        <taxon>Bacillota</taxon>
        <taxon>Clostridia</taxon>
        <taxon>Lachnospirales</taxon>
        <taxon>Lachnospiraceae</taxon>
        <taxon>Blautia</taxon>
    </lineage>
</organism>
<evidence type="ECO:0000313" key="2">
    <source>
        <dbReference type="Proteomes" id="UP000408482"/>
    </source>
</evidence>
<accession>A0A564VLR6</accession>
<dbReference type="RefSeq" id="WP_144092861.1">
    <property type="nucleotide sequence ID" value="NZ_CABHMX010000030.1"/>
</dbReference>
<proteinExistence type="predicted"/>
<gene>
    <name evidence="1" type="ORF">RSSSTS7063_02490</name>
</gene>
<dbReference type="EMBL" id="CABHNW010000022">
    <property type="protein sequence ID" value="VUX32752.1"/>
    <property type="molecule type" value="Genomic_DNA"/>
</dbReference>
<reference evidence="1 2" key="1">
    <citation type="submission" date="2019-07" db="EMBL/GenBank/DDBJ databases">
        <authorList>
            <person name="Hibberd C M."/>
            <person name="Gehrig L. J."/>
            <person name="Chang H.-W."/>
            <person name="Venkatesh S."/>
        </authorList>
    </citation>
    <scope>NUCLEOTIDE SEQUENCE [LARGE SCALE GENOMIC DNA]</scope>
    <source>
        <strain evidence="1">Blautia_luti_SSTS_Bg7063</strain>
    </source>
</reference>
<dbReference type="Proteomes" id="UP000408482">
    <property type="component" value="Unassembled WGS sequence"/>
</dbReference>
<evidence type="ECO:0008006" key="3">
    <source>
        <dbReference type="Google" id="ProtNLM"/>
    </source>
</evidence>
<evidence type="ECO:0000313" key="1">
    <source>
        <dbReference type="EMBL" id="VUX32752.1"/>
    </source>
</evidence>
<protein>
    <recommendedName>
        <fullName evidence="3">HTH cro/C1-type domain-containing protein</fullName>
    </recommendedName>
</protein>
<name>A0A564VLR6_9FIRM</name>
<dbReference type="AlphaFoldDB" id="A0A564VLR6"/>